<gene>
    <name evidence="1" type="ORF">SAMN05444355_106113</name>
</gene>
<evidence type="ECO:0000313" key="2">
    <source>
        <dbReference type="Proteomes" id="UP000183658"/>
    </source>
</evidence>
<name>A0A1H9KVR9_FLAFI</name>
<protein>
    <submittedName>
        <fullName evidence="1">Uncharacterized protein</fullName>
    </submittedName>
</protein>
<organism evidence="1 2">
    <name type="scientific">Flavobacterium frigoris</name>
    <dbReference type="NCBI Taxonomy" id="229204"/>
    <lineage>
        <taxon>Bacteria</taxon>
        <taxon>Pseudomonadati</taxon>
        <taxon>Bacteroidota</taxon>
        <taxon>Flavobacteriia</taxon>
        <taxon>Flavobacteriales</taxon>
        <taxon>Flavobacteriaceae</taxon>
        <taxon>Flavobacterium</taxon>
    </lineage>
</organism>
<dbReference type="AlphaFoldDB" id="A0A1H9KVR9"/>
<dbReference type="EMBL" id="FOFZ01000006">
    <property type="protein sequence ID" value="SER03246.1"/>
    <property type="molecule type" value="Genomic_DNA"/>
</dbReference>
<proteinExistence type="predicted"/>
<accession>A0A1H9KVR9</accession>
<keyword evidence="2" id="KW-1185">Reference proteome</keyword>
<dbReference type="OrthoDB" id="1375307at2"/>
<dbReference type="RefSeq" id="WP_074723322.1">
    <property type="nucleotide sequence ID" value="NZ_CBCRVS010000014.1"/>
</dbReference>
<sequence length="74" mass="8927">MKPLNEKLILKDATINKVQFDKEWFYKLDDIAFYLKEDLSEVEFIFLPIVIDGEQEFVKCCSFDDIIRARKEYK</sequence>
<reference evidence="2" key="1">
    <citation type="submission" date="2016-10" db="EMBL/GenBank/DDBJ databases">
        <authorList>
            <person name="Varghese N."/>
            <person name="Submissions S."/>
        </authorList>
    </citation>
    <scope>NUCLEOTIDE SEQUENCE [LARGE SCALE GENOMIC DNA]</scope>
    <source>
        <strain evidence="2">DSM 15719</strain>
    </source>
</reference>
<evidence type="ECO:0000313" key="1">
    <source>
        <dbReference type="EMBL" id="SER03246.1"/>
    </source>
</evidence>
<dbReference type="Proteomes" id="UP000183658">
    <property type="component" value="Unassembled WGS sequence"/>
</dbReference>